<evidence type="ECO:0000256" key="7">
    <source>
        <dbReference type="ARBA" id="ARBA00023136"/>
    </source>
</evidence>
<feature type="transmembrane region" description="Helical" evidence="10">
    <location>
        <begin position="102"/>
        <end position="120"/>
    </location>
</feature>
<dbReference type="PROSITE" id="PS00018">
    <property type="entry name" value="EF_HAND_1"/>
    <property type="match status" value="1"/>
</dbReference>
<dbReference type="InterPro" id="IPR002048">
    <property type="entry name" value="EF_hand_dom"/>
</dbReference>
<dbReference type="SMART" id="SM00054">
    <property type="entry name" value="EFh"/>
    <property type="match status" value="2"/>
</dbReference>
<dbReference type="Gene3D" id="1.20.120.350">
    <property type="entry name" value="Voltage-gated potassium channels. Chain C"/>
    <property type="match status" value="1"/>
</dbReference>
<dbReference type="InterPro" id="IPR036920">
    <property type="entry name" value="Ribosomal_uL16_sf"/>
</dbReference>
<dbReference type="PANTHER" id="PTHR12220">
    <property type="entry name" value="50S/60S RIBOSOMAL PROTEIN L16"/>
    <property type="match status" value="1"/>
</dbReference>
<evidence type="ECO:0000256" key="2">
    <source>
        <dbReference type="ARBA" id="ARBA00008931"/>
    </source>
</evidence>
<dbReference type="InterPro" id="IPR027359">
    <property type="entry name" value="Volt_channel_dom_sf"/>
</dbReference>
<dbReference type="InterPro" id="IPR000114">
    <property type="entry name" value="Ribosomal_uL16_bact-type"/>
</dbReference>
<comment type="caution">
    <text evidence="12">The sequence shown here is derived from an EMBL/GenBank/DDBJ whole genome shotgun (WGS) entry which is preliminary data.</text>
</comment>
<keyword evidence="6 10" id="KW-1133">Transmembrane helix</keyword>
<keyword evidence="7 10" id="KW-0472">Membrane</keyword>
<dbReference type="SUPFAM" id="SSF47473">
    <property type="entry name" value="EF-hand"/>
    <property type="match status" value="1"/>
</dbReference>
<dbReference type="InterPro" id="IPR018247">
    <property type="entry name" value="EF_Hand_1_Ca_BS"/>
</dbReference>
<dbReference type="InterPro" id="IPR047873">
    <property type="entry name" value="Ribosomal_uL16"/>
</dbReference>
<proteinExistence type="inferred from homology"/>
<comment type="subcellular location">
    <subcellularLocation>
        <location evidence="1">Membrane</location>
        <topology evidence="1">Multi-pass membrane protein</topology>
    </subcellularLocation>
</comment>
<evidence type="ECO:0000256" key="3">
    <source>
        <dbReference type="ARBA" id="ARBA00022692"/>
    </source>
</evidence>
<keyword evidence="13" id="KW-1185">Reference proteome</keyword>
<keyword evidence="8 9" id="KW-0687">Ribonucleoprotein</keyword>
<feature type="transmembrane region" description="Helical" evidence="10">
    <location>
        <begin position="253"/>
        <end position="269"/>
    </location>
</feature>
<dbReference type="InterPro" id="IPR011992">
    <property type="entry name" value="EF-hand-dom_pair"/>
</dbReference>
<evidence type="ECO:0000256" key="6">
    <source>
        <dbReference type="ARBA" id="ARBA00022989"/>
    </source>
</evidence>
<feature type="transmembrane region" description="Helical" evidence="10">
    <location>
        <begin position="62"/>
        <end position="82"/>
    </location>
</feature>
<feature type="domain" description="EF-hand" evidence="11">
    <location>
        <begin position="336"/>
        <end position="371"/>
    </location>
</feature>
<feature type="transmembrane region" description="Helical" evidence="10">
    <location>
        <begin position="289"/>
        <end position="312"/>
    </location>
</feature>
<keyword evidence="5 9" id="KW-0689">Ribosomal protein</keyword>
<dbReference type="SUPFAM" id="SSF81324">
    <property type="entry name" value="Voltage-gated potassium channels"/>
    <property type="match status" value="1"/>
</dbReference>
<evidence type="ECO:0000256" key="5">
    <source>
        <dbReference type="ARBA" id="ARBA00022980"/>
    </source>
</evidence>
<evidence type="ECO:0000256" key="4">
    <source>
        <dbReference type="ARBA" id="ARBA00022837"/>
    </source>
</evidence>
<evidence type="ECO:0000256" key="1">
    <source>
        <dbReference type="ARBA" id="ARBA00004141"/>
    </source>
</evidence>
<dbReference type="PRINTS" id="PR00060">
    <property type="entry name" value="RIBOSOMALL16"/>
</dbReference>
<dbReference type="EMBL" id="CAXAMM010015258">
    <property type="protein sequence ID" value="CAK9035896.1"/>
    <property type="molecule type" value="Genomic_DNA"/>
</dbReference>
<organism evidence="12 13">
    <name type="scientific">Durusdinium trenchii</name>
    <dbReference type="NCBI Taxonomy" id="1381693"/>
    <lineage>
        <taxon>Eukaryota</taxon>
        <taxon>Sar</taxon>
        <taxon>Alveolata</taxon>
        <taxon>Dinophyceae</taxon>
        <taxon>Suessiales</taxon>
        <taxon>Symbiodiniaceae</taxon>
        <taxon>Durusdinium</taxon>
    </lineage>
</organism>
<feature type="transmembrane region" description="Helical" evidence="10">
    <location>
        <begin position="211"/>
        <end position="233"/>
    </location>
</feature>
<evidence type="ECO:0000256" key="8">
    <source>
        <dbReference type="ARBA" id="ARBA00023274"/>
    </source>
</evidence>
<evidence type="ECO:0000313" key="13">
    <source>
        <dbReference type="Proteomes" id="UP001642464"/>
    </source>
</evidence>
<keyword evidence="4" id="KW-0106">Calcium</keyword>
<dbReference type="Gene3D" id="1.10.238.10">
    <property type="entry name" value="EF-hand"/>
    <property type="match status" value="1"/>
</dbReference>
<dbReference type="PANTHER" id="PTHR12220:SF13">
    <property type="entry name" value="LARGE RIBOSOMAL SUBUNIT PROTEIN UL16M"/>
    <property type="match status" value="1"/>
</dbReference>
<comment type="similarity">
    <text evidence="2 9">Belongs to the universal ribosomal protein uL16 family.</text>
</comment>
<evidence type="ECO:0000256" key="9">
    <source>
        <dbReference type="RuleBase" id="RU004413"/>
    </source>
</evidence>
<dbReference type="Pfam" id="PF00520">
    <property type="entry name" value="Ion_trans"/>
    <property type="match status" value="1"/>
</dbReference>
<evidence type="ECO:0000313" key="12">
    <source>
        <dbReference type="EMBL" id="CAK9035896.1"/>
    </source>
</evidence>
<name>A0ABP0L9R8_9DINO</name>
<evidence type="ECO:0000259" key="11">
    <source>
        <dbReference type="PROSITE" id="PS50222"/>
    </source>
</evidence>
<dbReference type="Pfam" id="PF00252">
    <property type="entry name" value="Ribosomal_L16"/>
    <property type="match status" value="1"/>
</dbReference>
<sequence length="702" mass="80193">MAMMRRADTVFALDAFEEAESSSSEEGNPMQTGDPLIQQRVVQRGMGVLKTKLEPELWTRRFAFRAYLMIISLVNVQVMALRADFGCHTRHCPDGFVYTWEVLENVITVFFVVDLIMRIAEARPKRFFKGDETKDEYRIDVMNIFDFVITVMRCLDLWFLSPLGRTDSGLKFASVFRIVHISLFISEIQLWKGFRELWIVISLLRETLLTLFWVGFLIAGTTWVCSVLITISILTDPSLDLDLSRGSWTVDDYWGSVGNTVITMFQVLLRDQWADAIVWPLVQKDPISVLIFIFFYCIVVLALMNNVTGVVVECAMEASTVCGELYQKEQDKQAESIMASLRQIFRAADADDSGDLDREELRIALRTLRVRDRLKVLQIPIRDLEMLFMLLDEDNKGVIKCDYFFRGVAKLRGLAKAKDLHQLSIDLNRRMLWVDEYEAKVSEVNDVLVDMVDAMDELDTHIVKGDNDERDPVVAARRGRPPVSKGRILRGVWKDGRPMQQGSKNPWFDFEELQKDAKDQKKKLAAKLGFGLEQLLPQARCDGDGDGRGGEEEYMEPVVLALRKTVPKGNILPLKPNEPDIQLGKTLVAAKPHRITADQIEIGRRILRRFLGRKGDFLVNVHATYSVTRKPHGVKMGQGKGNIEFFVAKVPAGRVMFKIPSLNPIPGYNPSFRAFREIADQMPMATKFRQQYNDFGDLSKRR</sequence>
<dbReference type="Proteomes" id="UP001642464">
    <property type="component" value="Unassembled WGS sequence"/>
</dbReference>
<dbReference type="Gene3D" id="3.90.1170.10">
    <property type="entry name" value="Ribosomal protein L10e/L16"/>
    <property type="match status" value="1"/>
</dbReference>
<dbReference type="Gene3D" id="1.10.287.70">
    <property type="match status" value="1"/>
</dbReference>
<evidence type="ECO:0000256" key="10">
    <source>
        <dbReference type="SAM" id="Phobius"/>
    </source>
</evidence>
<accession>A0ABP0L9R8</accession>
<gene>
    <name evidence="12" type="ORF">SCF082_LOCUS21499</name>
</gene>
<dbReference type="SUPFAM" id="SSF54686">
    <property type="entry name" value="Ribosomal protein L16p/L10e"/>
    <property type="match status" value="1"/>
</dbReference>
<protein>
    <submittedName>
        <fullName evidence="12">50S ribosomal protein L16</fullName>
    </submittedName>
</protein>
<keyword evidence="3 10" id="KW-0812">Transmembrane</keyword>
<dbReference type="PROSITE" id="PS50222">
    <property type="entry name" value="EF_HAND_2"/>
    <property type="match status" value="1"/>
</dbReference>
<dbReference type="GO" id="GO:0005840">
    <property type="term" value="C:ribosome"/>
    <property type="evidence" value="ECO:0007669"/>
    <property type="project" value="UniProtKB-KW"/>
</dbReference>
<dbReference type="InterPro" id="IPR005821">
    <property type="entry name" value="Ion_trans_dom"/>
</dbReference>
<reference evidence="12 13" key="1">
    <citation type="submission" date="2024-02" db="EMBL/GenBank/DDBJ databases">
        <authorList>
            <person name="Chen Y."/>
            <person name="Shah S."/>
            <person name="Dougan E. K."/>
            <person name="Thang M."/>
            <person name="Chan C."/>
        </authorList>
    </citation>
    <scope>NUCLEOTIDE SEQUENCE [LARGE SCALE GENOMIC DNA]</scope>
</reference>